<reference evidence="2" key="1">
    <citation type="submission" date="2014-11" db="EMBL/GenBank/DDBJ databases">
        <authorList>
            <person name="Geib S."/>
        </authorList>
    </citation>
    <scope>NUCLEOTIDE SEQUENCE</scope>
</reference>
<organism evidence="2">
    <name type="scientific">Zeugodacus cucurbitae</name>
    <name type="common">Melon fruit fly</name>
    <name type="synonym">Bactrocera cucurbitae</name>
    <dbReference type="NCBI Taxonomy" id="28588"/>
    <lineage>
        <taxon>Eukaryota</taxon>
        <taxon>Metazoa</taxon>
        <taxon>Ecdysozoa</taxon>
        <taxon>Arthropoda</taxon>
        <taxon>Hexapoda</taxon>
        <taxon>Insecta</taxon>
        <taxon>Pterygota</taxon>
        <taxon>Neoptera</taxon>
        <taxon>Endopterygota</taxon>
        <taxon>Diptera</taxon>
        <taxon>Brachycera</taxon>
        <taxon>Muscomorpha</taxon>
        <taxon>Tephritoidea</taxon>
        <taxon>Tephritidae</taxon>
        <taxon>Zeugodacus</taxon>
        <taxon>Zeugodacus</taxon>
    </lineage>
</organism>
<dbReference type="EMBL" id="GBXI01010720">
    <property type="protein sequence ID" value="JAD03572.1"/>
    <property type="molecule type" value="Transcribed_RNA"/>
</dbReference>
<feature type="region of interest" description="Disordered" evidence="1">
    <location>
        <begin position="95"/>
        <end position="138"/>
    </location>
</feature>
<feature type="compositionally biased region" description="Basic and acidic residues" evidence="1">
    <location>
        <begin position="530"/>
        <end position="539"/>
    </location>
</feature>
<dbReference type="AlphaFoldDB" id="A0A0A1WXH4"/>
<accession>A0A0A1WXH4</accession>
<sequence length="563" mass="64392">MEDAVKPAEQHKSDVETSNVTKKWNTAIGQTQTTPTAKLQGNKTTNKPNQGWKSTKRKNVRQNESRRKELPHFVRTEMEILKHLRRVNRDLRILLQPKNNSDQTSRCCNQRGGNQSPPTRHRREQKPIGKAAQSKASAVCKKSQNALAQVNNMKSKRQKTQQVNAATNANGVVAPQTNKSSTGKTQGGNTALTPMSSTATRRNTLKRLMLYFRSKKKLDASLSVQKSLGKDNNKKSDANEAMQSKTQNTLYCKIKRSLQATRARNEKQKAHSIKPTDTPVKEDVGSTQKCKEEKVLKQKVKGRERILKPKVRPEKSLKQQHADEEPTNQKPKAQDAQKLQEKEAESTHPSVVKVERTVREKMEKMLALRMKCFRAESMSLHDEDDNKNALMANQKRYFLSTINATAPNAECAQPEQQTLKQIESTISNGRFGNCLPFFKALRKAQVPIKPTKEKTPCETELKKVYKKRKLRQDPTNIEYLPSSSQINMKYVEAIKAIRRHNRDIYKDPHETPSTSSLEEYFLVLSERMAREQKEADERKPRHGGRRGMSNYNLQRRRARPPIK</sequence>
<feature type="region of interest" description="Disordered" evidence="1">
    <location>
        <begin position="223"/>
        <end position="244"/>
    </location>
</feature>
<feature type="compositionally biased region" description="Basic residues" evidence="1">
    <location>
        <begin position="554"/>
        <end position="563"/>
    </location>
</feature>
<feature type="region of interest" description="Disordered" evidence="1">
    <location>
        <begin position="150"/>
        <end position="201"/>
    </location>
</feature>
<protein>
    <submittedName>
        <fullName evidence="2">Uncharacterized protein</fullName>
    </submittedName>
</protein>
<proteinExistence type="predicted"/>
<feature type="compositionally biased region" description="Polar residues" evidence="1">
    <location>
        <begin position="175"/>
        <end position="201"/>
    </location>
</feature>
<feature type="region of interest" description="Disordered" evidence="1">
    <location>
        <begin position="530"/>
        <end position="563"/>
    </location>
</feature>
<evidence type="ECO:0000256" key="1">
    <source>
        <dbReference type="SAM" id="MobiDB-lite"/>
    </source>
</evidence>
<name>A0A0A1WXH4_ZEUCU</name>
<feature type="region of interest" description="Disordered" evidence="1">
    <location>
        <begin position="260"/>
        <end position="350"/>
    </location>
</feature>
<feature type="compositionally biased region" description="Basic and acidic residues" evidence="1">
    <location>
        <begin position="279"/>
        <end position="324"/>
    </location>
</feature>
<feature type="compositionally biased region" description="Low complexity" evidence="1">
    <location>
        <begin position="163"/>
        <end position="174"/>
    </location>
</feature>
<feature type="compositionally biased region" description="Polar residues" evidence="1">
    <location>
        <begin position="16"/>
        <end position="53"/>
    </location>
</feature>
<feature type="compositionally biased region" description="Basic and acidic residues" evidence="1">
    <location>
        <begin position="332"/>
        <end position="346"/>
    </location>
</feature>
<feature type="compositionally biased region" description="Polar residues" evidence="1">
    <location>
        <begin position="97"/>
        <end position="118"/>
    </location>
</feature>
<feature type="compositionally biased region" description="Basic and acidic residues" evidence="1">
    <location>
        <begin position="228"/>
        <end position="238"/>
    </location>
</feature>
<feature type="compositionally biased region" description="Basic and acidic residues" evidence="1">
    <location>
        <begin position="1"/>
        <end position="15"/>
    </location>
</feature>
<evidence type="ECO:0000313" key="2">
    <source>
        <dbReference type="EMBL" id="JAD03572.1"/>
    </source>
</evidence>
<dbReference type="OrthoDB" id="7989727at2759"/>
<feature type="region of interest" description="Disordered" evidence="1">
    <location>
        <begin position="1"/>
        <end position="69"/>
    </location>
</feature>
<reference evidence="2" key="2">
    <citation type="journal article" date="2015" name="Gigascience">
        <title>Reconstructing a comprehensive transcriptome assembly of a white-pupal translocated strain of the pest fruit fly Bactrocera cucurbitae.</title>
        <authorList>
            <person name="Sim S.B."/>
            <person name="Calla B."/>
            <person name="Hall B."/>
            <person name="DeRego T."/>
            <person name="Geib S.M."/>
        </authorList>
    </citation>
    <scope>NUCLEOTIDE SEQUENCE</scope>
</reference>
<gene>
    <name evidence="2" type="ORF">g.19597</name>
</gene>